<dbReference type="Proteomes" id="UP000751190">
    <property type="component" value="Unassembled WGS sequence"/>
</dbReference>
<evidence type="ECO:0000313" key="3">
    <source>
        <dbReference type="Proteomes" id="UP000751190"/>
    </source>
</evidence>
<protein>
    <submittedName>
        <fullName evidence="2">Uncharacterized protein</fullName>
    </submittedName>
</protein>
<feature type="region of interest" description="Disordered" evidence="1">
    <location>
        <begin position="46"/>
        <end position="76"/>
    </location>
</feature>
<dbReference type="AlphaFoldDB" id="A0A8J6CE64"/>
<feature type="region of interest" description="Disordered" evidence="1">
    <location>
        <begin position="107"/>
        <end position="179"/>
    </location>
</feature>
<comment type="caution">
    <text evidence="2">The sequence shown here is derived from an EMBL/GenBank/DDBJ whole genome shotgun (WGS) entry which is preliminary data.</text>
</comment>
<dbReference type="EMBL" id="JAGTXO010000003">
    <property type="protein sequence ID" value="KAG8469344.1"/>
    <property type="molecule type" value="Genomic_DNA"/>
</dbReference>
<gene>
    <name evidence="2" type="ORF">KFE25_007862</name>
</gene>
<reference evidence="2" key="1">
    <citation type="submission" date="2021-05" db="EMBL/GenBank/DDBJ databases">
        <title>The genome of the haptophyte Pavlova lutheri (Diacronema luteri, Pavlovales) - a model for lipid biosynthesis in eukaryotic algae.</title>
        <authorList>
            <person name="Hulatt C.J."/>
            <person name="Posewitz M.C."/>
        </authorList>
    </citation>
    <scope>NUCLEOTIDE SEQUENCE</scope>
    <source>
        <strain evidence="2">NIVA-4/92</strain>
    </source>
</reference>
<evidence type="ECO:0000313" key="2">
    <source>
        <dbReference type="EMBL" id="KAG8469344.1"/>
    </source>
</evidence>
<evidence type="ECO:0000256" key="1">
    <source>
        <dbReference type="SAM" id="MobiDB-lite"/>
    </source>
</evidence>
<organism evidence="2 3">
    <name type="scientific">Diacronema lutheri</name>
    <name type="common">Unicellular marine alga</name>
    <name type="synonym">Monochrysis lutheri</name>
    <dbReference type="NCBI Taxonomy" id="2081491"/>
    <lineage>
        <taxon>Eukaryota</taxon>
        <taxon>Haptista</taxon>
        <taxon>Haptophyta</taxon>
        <taxon>Pavlovophyceae</taxon>
        <taxon>Pavlovales</taxon>
        <taxon>Pavlovaceae</taxon>
        <taxon>Diacronema</taxon>
    </lineage>
</organism>
<proteinExistence type="predicted"/>
<keyword evidence="3" id="KW-1185">Reference proteome</keyword>
<feature type="region of interest" description="Disordered" evidence="1">
    <location>
        <begin position="236"/>
        <end position="287"/>
    </location>
</feature>
<accession>A0A8J6CE64</accession>
<sequence>MEELRYGYAPDGLAPSDLWAEPVAEDEAELSARELASVLRRAGNALARARGGPAAAPAPSASGAHSVAPAASAEAVEAERLRVRAAKDEFPQAGWHSSTPAFRMPVAARASPSGTWEHQEAARHRPRSALPTPDAQRAAHVAPAVGRPLRPVERPNSAAPSRRARPPTAPDGSELSGPDAWWDRLAAAKTHQLLLSESDEARAKTAGHVPWVPPQPLASRHDIPTHGNWIRLSEQHPAPRARPDGRADPPPPPGVGGYRQAQPPQRARTPRTFGTAARASPSGTWAHQAAVGNNANRRSRGEAANGIPLHAYGSFLPLQPLLEHRATAAGHIR</sequence>
<name>A0A8J6CE64_DIALT</name>
<feature type="compositionally biased region" description="Low complexity" evidence="1">
    <location>
        <begin position="46"/>
        <end position="75"/>
    </location>
</feature>